<protein>
    <submittedName>
        <fullName evidence="3">Fibritin neck whiskers</fullName>
    </submittedName>
</protein>
<evidence type="ECO:0000256" key="1">
    <source>
        <dbReference type="SAM" id="Coils"/>
    </source>
</evidence>
<evidence type="ECO:0000259" key="2">
    <source>
        <dbReference type="Pfam" id="PF07921"/>
    </source>
</evidence>
<dbReference type="Gene3D" id="6.20.230.10">
    <property type="match status" value="2"/>
</dbReference>
<dbReference type="InterPro" id="IPR012473">
    <property type="entry name" value="Fibritin_C"/>
</dbReference>
<proteinExistence type="predicted"/>
<dbReference type="SUPFAM" id="SSF58046">
    <property type="entry name" value="Fibritin"/>
    <property type="match status" value="3"/>
</dbReference>
<evidence type="ECO:0000313" key="3">
    <source>
        <dbReference type="EMBL" id="BAQ23133.1"/>
    </source>
</evidence>
<sequence>MLNKLELKKLPFVDDCPEADQKRIRWVRNGELLTAASTKYGNDGVLNESGVGIFTDVLTLEDNANATKDSLNLVIDNVNNINEALEMGSDVDIIKQINTNKENIEILQVHMQFAETNIGELETDTEFLKEDVGVYDPSKDNTYRPIRNDLVFIKTEMGNYPDQDMNGNTEIGKQSTGMKRRIIDNSSAIVNTIARVQKLEDDYQDSDVGSLSIKVNELREEVGPRTESIGKPAIYSRLTTLETGQAGLKVEMADVKTAINFGSGPTIATRMTNAETRLTGLETIVSAPITGLVPRVTANENAIGTAAQPLSINGRLSTLRTDLDALSIVVGKDSSSGLRGQVTWLTQTMGTEINPAPTSVQGRLKVVETRSLASATAIQDIQTEIGNNNSGLKGAVNRHTRQLDGTNPNGSTVEERGVVLSCKQLETKVASQLPDAPSDGQEYVRKNAAWAVASAFSGAADVAQLKIDVAGLDSRLTAVELKANGNANDIIALGTRVSNVETSIADLDDIRQDLTTLQQAIATKIDDAPSDGEAYVRKDGAWVLLSTFLTPTP</sequence>
<gene>
    <name evidence="3" type="primary">wac</name>
</gene>
<feature type="domain" description="Fibritin C-terminal" evidence="2">
    <location>
        <begin position="376"/>
        <end position="454"/>
    </location>
</feature>
<accession>A0A0B6VPF1</accession>
<evidence type="ECO:0000313" key="4">
    <source>
        <dbReference type="Proteomes" id="UP000225144"/>
    </source>
</evidence>
<feature type="domain" description="Fibritin C-terminal" evidence="2">
    <location>
        <begin position="505"/>
        <end position="547"/>
    </location>
</feature>
<name>A0A0B6VPF1_9CAUD</name>
<feature type="coiled-coil region" evidence="1">
    <location>
        <begin position="104"/>
        <end position="131"/>
    </location>
</feature>
<reference evidence="3 4" key="1">
    <citation type="submission" date="2015-02" db="EMBL/GenBank/DDBJ databases">
        <title>Complete genome sequences of Edwardsiella bacteriophages, PEi20 and PEi26.</title>
        <authorList>
            <person name="Yasuike M."/>
            <person name="Nishiki I."/>
            <person name="Iwasaki Y."/>
            <person name="Nakamura Y."/>
            <person name="Fujiwara A."/>
            <person name="Hassan E.S."/>
            <person name="Mahmoud M.M."/>
            <person name="Kawato Y."/>
            <person name="Nagai S."/>
            <person name="Kobayashi T."/>
            <person name="Ototake M."/>
            <person name="Nakai T."/>
        </authorList>
    </citation>
    <scope>NUCLEOTIDE SEQUENCE [LARGE SCALE GENOMIC DNA]</scope>
</reference>
<organism evidence="3 4">
    <name type="scientific">Edwardsiella phage PEi26</name>
    <dbReference type="NCBI Taxonomy" id="1608311"/>
    <lineage>
        <taxon>Viruses</taxon>
        <taxon>Duplodnaviria</taxon>
        <taxon>Heunggongvirae</taxon>
        <taxon>Uroviricota</taxon>
        <taxon>Caudoviricetes</taxon>
        <taxon>Pantevenvirales</taxon>
        <taxon>Straboviridae</taxon>
        <taxon>Tevenvirinae</taxon>
        <taxon>Kanagawavirus</taxon>
        <taxon>Kanagawavirus pei20</taxon>
    </lineage>
</organism>
<keyword evidence="1" id="KW-0175">Coiled coil</keyword>
<dbReference type="Gene3D" id="1.20.5.320">
    <property type="entry name" value="6-Phosphogluconate Dehydrogenase, domain 3"/>
    <property type="match status" value="2"/>
</dbReference>
<dbReference type="EMBL" id="AP014715">
    <property type="protein sequence ID" value="BAQ23133.1"/>
    <property type="molecule type" value="Genomic_DNA"/>
</dbReference>
<dbReference type="Gene3D" id="1.20.5.340">
    <property type="match status" value="1"/>
</dbReference>
<dbReference type="Pfam" id="PF07921">
    <property type="entry name" value="Fibritin_C"/>
    <property type="match status" value="2"/>
</dbReference>
<dbReference type="PRINTS" id="PR01880">
    <property type="entry name" value="FIBRITIN"/>
</dbReference>
<dbReference type="Proteomes" id="UP000225144">
    <property type="component" value="Genome"/>
</dbReference>